<dbReference type="CDD" id="cd02440">
    <property type="entry name" value="AdoMet_MTases"/>
    <property type="match status" value="1"/>
</dbReference>
<sequence length="446" mass="48981">MGSVAAGILTTFEDVLKAPLPLRLVAWDGSEAGPADAPVRVVFRNRRALRRILYSPGELGLARAYVSGDLEVQGSVFDLLDMPQIIERVSSHGVRGVDSRSIRRGVARMIRHGVVGPPPRPPATELRRRAGGRHSEHRDAVTVSSHYDIGNEFYRLLLGPTMMYSCGYWADGCTSVDDAQWAKCEHISRKLDLRPGTRLLDVGCGWGAMAIHAAREHGARVVGVTVSHEQVDLARRRVAEAGVEDLVEIRLQDYREVRDGPFDAICSIGMAEHVGLDHLPVYAEDLFGLLRDGGRLLNHQISSVRPLPPGHSARARVQGGARVVSSGRKAARTFIDRYVFPDGEILPLSATVDALERGGFEVRDAESLREHYALTLRAWVANLTAQWDRAVTLVGAERARTWLMYLAASAIGFEYPHRLGLNQTLAVRPGPGGESGMPRTRGWMYG</sequence>
<evidence type="ECO:0000256" key="3">
    <source>
        <dbReference type="ARBA" id="ARBA00022679"/>
    </source>
</evidence>
<dbReference type="Pfam" id="PF02353">
    <property type="entry name" value="CMAS"/>
    <property type="match status" value="1"/>
</dbReference>
<proteinExistence type="inferred from homology"/>
<dbReference type="InterPro" id="IPR029063">
    <property type="entry name" value="SAM-dependent_MTases_sf"/>
</dbReference>
<comment type="similarity">
    <text evidence="1">Belongs to the CFA/CMAS family.</text>
</comment>
<accession>A0ABP9CZC6</accession>
<dbReference type="Proteomes" id="UP001500839">
    <property type="component" value="Unassembled WGS sequence"/>
</dbReference>
<dbReference type="InterPro" id="IPR050723">
    <property type="entry name" value="CFA/CMAS"/>
</dbReference>
<dbReference type="InterPro" id="IPR003333">
    <property type="entry name" value="CMAS"/>
</dbReference>
<keyword evidence="5" id="KW-0443">Lipid metabolism</keyword>
<keyword evidence="3" id="KW-0808">Transferase</keyword>
<evidence type="ECO:0000313" key="7">
    <source>
        <dbReference type="EMBL" id="GAA4822240.1"/>
    </source>
</evidence>
<dbReference type="PANTHER" id="PTHR43667:SF1">
    <property type="entry name" value="CYCLOPROPANE-FATTY-ACYL-PHOSPHOLIPID SYNTHASE"/>
    <property type="match status" value="1"/>
</dbReference>
<organism evidence="7 8">
    <name type="scientific">Tomitella cavernea</name>
    <dbReference type="NCBI Taxonomy" id="1387982"/>
    <lineage>
        <taxon>Bacteria</taxon>
        <taxon>Bacillati</taxon>
        <taxon>Actinomycetota</taxon>
        <taxon>Actinomycetes</taxon>
        <taxon>Mycobacteriales</taxon>
        <taxon>Tomitella</taxon>
    </lineage>
</organism>
<reference evidence="8" key="1">
    <citation type="journal article" date="2019" name="Int. J. Syst. Evol. Microbiol.">
        <title>The Global Catalogue of Microorganisms (GCM) 10K type strain sequencing project: providing services to taxonomists for standard genome sequencing and annotation.</title>
        <authorList>
            <consortium name="The Broad Institute Genomics Platform"/>
            <consortium name="The Broad Institute Genome Sequencing Center for Infectious Disease"/>
            <person name="Wu L."/>
            <person name="Ma J."/>
        </authorList>
    </citation>
    <scope>NUCLEOTIDE SEQUENCE [LARGE SCALE GENOMIC DNA]</scope>
    <source>
        <strain evidence="8">JCM 18542</strain>
    </source>
</reference>
<evidence type="ECO:0000256" key="6">
    <source>
        <dbReference type="SAM" id="MobiDB-lite"/>
    </source>
</evidence>
<evidence type="ECO:0000256" key="2">
    <source>
        <dbReference type="ARBA" id="ARBA00022603"/>
    </source>
</evidence>
<evidence type="ECO:0000256" key="1">
    <source>
        <dbReference type="ARBA" id="ARBA00010815"/>
    </source>
</evidence>
<gene>
    <name evidence="7" type="ORF">GCM10023353_33350</name>
</gene>
<feature type="region of interest" description="Disordered" evidence="6">
    <location>
        <begin position="113"/>
        <end position="137"/>
    </location>
</feature>
<comment type="caution">
    <text evidence="7">The sequence shown here is derived from an EMBL/GenBank/DDBJ whole genome shotgun (WGS) entry which is preliminary data.</text>
</comment>
<keyword evidence="4" id="KW-0949">S-adenosyl-L-methionine</keyword>
<feature type="compositionally biased region" description="Basic and acidic residues" evidence="6">
    <location>
        <begin position="125"/>
        <end position="137"/>
    </location>
</feature>
<keyword evidence="2" id="KW-0489">Methyltransferase</keyword>
<dbReference type="PIRSF" id="PIRSF003085">
    <property type="entry name" value="CMAS"/>
    <property type="match status" value="1"/>
</dbReference>
<dbReference type="SUPFAM" id="SSF53335">
    <property type="entry name" value="S-adenosyl-L-methionine-dependent methyltransferases"/>
    <property type="match status" value="1"/>
</dbReference>
<dbReference type="EMBL" id="BAABKQ010000001">
    <property type="protein sequence ID" value="GAA4822240.1"/>
    <property type="molecule type" value="Genomic_DNA"/>
</dbReference>
<evidence type="ECO:0000256" key="5">
    <source>
        <dbReference type="ARBA" id="ARBA00023098"/>
    </source>
</evidence>
<dbReference type="Gene3D" id="3.40.50.150">
    <property type="entry name" value="Vaccinia Virus protein VP39"/>
    <property type="match status" value="1"/>
</dbReference>
<keyword evidence="8" id="KW-1185">Reference proteome</keyword>
<dbReference type="PANTHER" id="PTHR43667">
    <property type="entry name" value="CYCLOPROPANE-FATTY-ACYL-PHOSPHOLIPID SYNTHASE"/>
    <property type="match status" value="1"/>
</dbReference>
<protein>
    <submittedName>
        <fullName evidence="7">Cyclopropane-fatty-acyl-phospholipid synthase family protein</fullName>
    </submittedName>
</protein>
<dbReference type="RefSeq" id="WP_200174789.1">
    <property type="nucleotide sequence ID" value="NZ_BAABKQ010000001.1"/>
</dbReference>
<evidence type="ECO:0000256" key="4">
    <source>
        <dbReference type="ARBA" id="ARBA00022691"/>
    </source>
</evidence>
<evidence type="ECO:0000313" key="8">
    <source>
        <dbReference type="Proteomes" id="UP001500839"/>
    </source>
</evidence>
<name>A0ABP9CZC6_9ACTN</name>